<dbReference type="InterPro" id="IPR000674">
    <property type="entry name" value="Ald_Oxase/Xan_DH_a/b"/>
</dbReference>
<organism evidence="4 5">
    <name type="scientific">Devosia enhydra</name>
    <dbReference type="NCBI Taxonomy" id="665118"/>
    <lineage>
        <taxon>Bacteria</taxon>
        <taxon>Pseudomonadati</taxon>
        <taxon>Pseudomonadota</taxon>
        <taxon>Alphaproteobacteria</taxon>
        <taxon>Hyphomicrobiales</taxon>
        <taxon>Devosiaceae</taxon>
        <taxon>Devosia</taxon>
    </lineage>
</organism>
<dbReference type="OrthoDB" id="7955330at2"/>
<evidence type="ECO:0000259" key="3">
    <source>
        <dbReference type="SMART" id="SM01008"/>
    </source>
</evidence>
<feature type="domain" description="Aldehyde oxidase/xanthine dehydrogenase a/b hammerhead" evidence="3">
    <location>
        <begin position="208"/>
        <end position="288"/>
    </location>
</feature>
<evidence type="ECO:0000256" key="2">
    <source>
        <dbReference type="SAM" id="SignalP"/>
    </source>
</evidence>
<keyword evidence="5" id="KW-1185">Reference proteome</keyword>
<dbReference type="STRING" id="665118.SAMN02983003_0399"/>
<evidence type="ECO:0000313" key="4">
    <source>
        <dbReference type="EMBL" id="SFZ81255.1"/>
    </source>
</evidence>
<dbReference type="PIRSF" id="PIRSF036389">
    <property type="entry name" value="IOR_B"/>
    <property type="match status" value="1"/>
</dbReference>
<dbReference type="SMART" id="SM01008">
    <property type="entry name" value="Ald_Xan_dh_C"/>
    <property type="match status" value="1"/>
</dbReference>
<dbReference type="AlphaFoldDB" id="A0A1K2HT84"/>
<gene>
    <name evidence="4" type="ORF">SAMN02983003_0399</name>
</gene>
<dbReference type="InterPro" id="IPR006311">
    <property type="entry name" value="TAT_signal"/>
</dbReference>
<feature type="region of interest" description="Disordered" evidence="1">
    <location>
        <begin position="460"/>
        <end position="501"/>
    </location>
</feature>
<dbReference type="RefSeq" id="WP_072338730.1">
    <property type="nucleotide sequence ID" value="NZ_FPKU01000001.1"/>
</dbReference>
<dbReference type="Gene3D" id="3.90.1170.50">
    <property type="entry name" value="Aldehyde oxidase/xanthine dehydrogenase, a/b hammerhead"/>
    <property type="match status" value="1"/>
</dbReference>
<sequence length="742" mass="79755">MNLMIDRRTFLKGTGGFLAVSFLLPSAVFAQQAAANAGPELPGDLRNHPQLSSWLRINADGTVNLFIGKVELGQGALTAVGQVAAEELVIDFNRLVILAGDTELCPDEGTTAGSQTMPNCAPAVQQAAAEIRAILRKLAAEKLGVGEDTLTLADGTITSGGQSVTYWDLVADLQLEVDATGTAPLLPIAEHKVIGQNIPRVDIPAKMTGEAIFVQEMNPEGVLYGAIARPPTYKATLNDVDLAPIEAMPGVRQVIRNGSFLGVIAERQDQAWAAADALERTANWNVPTGLPGHDGMEEWLLTAEAEEKEWKNTVRADGTAVAETYEAQYYRPYHMHGSIGTSAAIAQKGEDGKITVWTHSQSVWATAAAIEKMLGLAEGMVHAIHTEGSGCYGHNMADDAAADACLLANAMPGTPIKLQYTRAGEHKWEPYGSAMVNKLSATLDAEGNILDWEHHIYSTPHGSRPGGNPGNLLSARYLDPPFEQPTPNDGGPPNFSATRNGLTNYELPGERVVTHFIREMPLRVSSTRGLGAYANVVAIEQFIDELAVKAGADPVEYRLRFLKDERMRDVLTRCAEAFGWDNYERQPNRGRGIAIARYKNYAAMTAVAVEVQVTRRNGLVRVLRAVTANDGGHIVSPDGMANQVEGGAIQAFSWALKEEVKFDNTQVLSTDWASYPILTFGEVPPVENVLIDRPGEPYLGNGESSQGPAGAAVANAIADAIGTRMRHGPYTPDRVLDAIRNA</sequence>
<dbReference type="InterPro" id="IPR008274">
    <property type="entry name" value="AldOxase/xan_DH_MoCoBD1"/>
</dbReference>
<dbReference type="InterPro" id="IPR037165">
    <property type="entry name" value="AldOxase/xan_DH_Mopterin-bd_sf"/>
</dbReference>
<dbReference type="Pfam" id="PF02738">
    <property type="entry name" value="MoCoBD_1"/>
    <property type="match status" value="1"/>
</dbReference>
<dbReference type="PANTHER" id="PTHR47495">
    <property type="entry name" value="ALDEHYDE DEHYDROGENASE"/>
    <property type="match status" value="1"/>
</dbReference>
<dbReference type="InterPro" id="IPR012368">
    <property type="entry name" value="OxRdtase_Mopterin-bd_su_IorB"/>
</dbReference>
<dbReference type="GO" id="GO:0016491">
    <property type="term" value="F:oxidoreductase activity"/>
    <property type="evidence" value="ECO:0007669"/>
    <property type="project" value="InterPro"/>
</dbReference>
<accession>A0A1K2HT84</accession>
<dbReference type="Proteomes" id="UP000183447">
    <property type="component" value="Unassembled WGS sequence"/>
</dbReference>
<evidence type="ECO:0000313" key="5">
    <source>
        <dbReference type="Proteomes" id="UP000183447"/>
    </source>
</evidence>
<dbReference type="Pfam" id="PF20256">
    <property type="entry name" value="MoCoBD_2"/>
    <property type="match status" value="2"/>
</dbReference>
<name>A0A1K2HT84_9HYPH</name>
<dbReference type="PANTHER" id="PTHR47495:SF1">
    <property type="entry name" value="BLL3820 PROTEIN"/>
    <property type="match status" value="1"/>
</dbReference>
<feature type="signal peptide" evidence="2">
    <location>
        <begin position="1"/>
        <end position="30"/>
    </location>
</feature>
<keyword evidence="2" id="KW-0732">Signal</keyword>
<proteinExistence type="predicted"/>
<feature type="chain" id="PRO_5012927686" evidence="2">
    <location>
        <begin position="31"/>
        <end position="742"/>
    </location>
</feature>
<dbReference type="PROSITE" id="PS51318">
    <property type="entry name" value="TAT"/>
    <property type="match status" value="1"/>
</dbReference>
<dbReference type="InterPro" id="IPR052516">
    <property type="entry name" value="N-heterocyclic_Hydroxylase"/>
</dbReference>
<dbReference type="Gene3D" id="3.30.365.10">
    <property type="entry name" value="Aldehyde oxidase/xanthine dehydrogenase, molybdopterin binding domain"/>
    <property type="match status" value="4"/>
</dbReference>
<dbReference type="InterPro" id="IPR046867">
    <property type="entry name" value="AldOxase/xan_DH_MoCoBD2"/>
</dbReference>
<evidence type="ECO:0000256" key="1">
    <source>
        <dbReference type="SAM" id="MobiDB-lite"/>
    </source>
</evidence>
<reference evidence="4 5" key="1">
    <citation type="submission" date="2016-11" db="EMBL/GenBank/DDBJ databases">
        <authorList>
            <person name="Jaros S."/>
            <person name="Januszkiewicz K."/>
            <person name="Wedrychowicz H."/>
        </authorList>
    </citation>
    <scope>NUCLEOTIDE SEQUENCE [LARGE SCALE GENOMIC DNA]</scope>
    <source>
        <strain evidence="4 5">ATCC 23634</strain>
    </source>
</reference>
<dbReference type="EMBL" id="FPKU01000001">
    <property type="protein sequence ID" value="SFZ81255.1"/>
    <property type="molecule type" value="Genomic_DNA"/>
</dbReference>
<dbReference type="SUPFAM" id="SSF56003">
    <property type="entry name" value="Molybdenum cofactor-binding domain"/>
    <property type="match status" value="2"/>
</dbReference>
<protein>
    <submittedName>
        <fullName evidence="4">CO or xanthine dehydrogenase, Mo-binding subunit</fullName>
    </submittedName>
</protein>